<dbReference type="PRINTS" id="PR00081">
    <property type="entry name" value="GDHRDH"/>
</dbReference>
<comment type="caution">
    <text evidence="2">The sequence shown here is derived from an EMBL/GenBank/DDBJ whole genome shotgun (WGS) entry which is preliminary data.</text>
</comment>
<dbReference type="InterPro" id="IPR002347">
    <property type="entry name" value="SDR_fam"/>
</dbReference>
<dbReference type="Pfam" id="PF00106">
    <property type="entry name" value="adh_short"/>
    <property type="match status" value="1"/>
</dbReference>
<sequence length="328" mass="35281">MAPFVVNMLRSQLLTSIPYPTSDFSGQTVIVTGSNTGLGREAAKHLVRLNASKVILAVRTISKGTAAAADIIASCNVPEEQVEVWELDMSSHQSIKDFAKRTANLDRLDAAVLNAGVMSYAWSEHDGMEQHMGVNVVGTIMLLKLLHPVLQRSAEHTGSRGRMTVVGSGLMNIANLPDFTTPGSILDKFNERGNIPIGNYYRDSKLLTFYAARHLAELSPVAETNVIVTVQTPGVCESDIFRDDAGLLKSVAMKASMAMLARSAEVGGRTLVHAVTPDLPVDAHGRFLVDCQISDGAPGIDNEEGLAIAKKWSKEIFELVDEIVGGRA</sequence>
<dbReference type="PANTHER" id="PTHR43157">
    <property type="entry name" value="PHOSPHATIDYLINOSITOL-GLYCAN BIOSYNTHESIS CLASS F PROTEIN-RELATED"/>
    <property type="match status" value="1"/>
</dbReference>
<dbReference type="PANTHER" id="PTHR43157:SF31">
    <property type="entry name" value="PHOSPHATIDYLINOSITOL-GLYCAN BIOSYNTHESIS CLASS F PROTEIN"/>
    <property type="match status" value="1"/>
</dbReference>
<proteinExistence type="predicted"/>
<reference evidence="2" key="1">
    <citation type="submission" date="2023-08" db="EMBL/GenBank/DDBJ databases">
        <title>Black Yeasts Isolated from many extreme environments.</title>
        <authorList>
            <person name="Coleine C."/>
            <person name="Stajich J.E."/>
            <person name="Selbmann L."/>
        </authorList>
    </citation>
    <scope>NUCLEOTIDE SEQUENCE</scope>
    <source>
        <strain evidence="2">CCFEE 5810</strain>
    </source>
</reference>
<dbReference type="Proteomes" id="UP001310594">
    <property type="component" value="Unassembled WGS sequence"/>
</dbReference>
<protein>
    <submittedName>
        <fullName evidence="2">Uncharacterized protein</fullName>
    </submittedName>
</protein>
<dbReference type="Gene3D" id="3.40.50.720">
    <property type="entry name" value="NAD(P)-binding Rossmann-like Domain"/>
    <property type="match status" value="1"/>
</dbReference>
<evidence type="ECO:0000256" key="1">
    <source>
        <dbReference type="ARBA" id="ARBA00023002"/>
    </source>
</evidence>
<evidence type="ECO:0000313" key="3">
    <source>
        <dbReference type="Proteomes" id="UP001310594"/>
    </source>
</evidence>
<evidence type="ECO:0000313" key="2">
    <source>
        <dbReference type="EMBL" id="KAK5700041.1"/>
    </source>
</evidence>
<keyword evidence="1" id="KW-0560">Oxidoreductase</keyword>
<dbReference type="AlphaFoldDB" id="A0AAN8A2F2"/>
<dbReference type="EMBL" id="JAVRQU010000008">
    <property type="protein sequence ID" value="KAK5700041.1"/>
    <property type="molecule type" value="Genomic_DNA"/>
</dbReference>
<accession>A0AAN8A2F2</accession>
<dbReference type="GO" id="GO:0016491">
    <property type="term" value="F:oxidoreductase activity"/>
    <property type="evidence" value="ECO:0007669"/>
    <property type="project" value="UniProtKB-KW"/>
</dbReference>
<dbReference type="SUPFAM" id="SSF51735">
    <property type="entry name" value="NAD(P)-binding Rossmann-fold domains"/>
    <property type="match status" value="1"/>
</dbReference>
<organism evidence="2 3">
    <name type="scientific">Elasticomyces elasticus</name>
    <dbReference type="NCBI Taxonomy" id="574655"/>
    <lineage>
        <taxon>Eukaryota</taxon>
        <taxon>Fungi</taxon>
        <taxon>Dikarya</taxon>
        <taxon>Ascomycota</taxon>
        <taxon>Pezizomycotina</taxon>
        <taxon>Dothideomycetes</taxon>
        <taxon>Dothideomycetidae</taxon>
        <taxon>Mycosphaerellales</taxon>
        <taxon>Teratosphaeriaceae</taxon>
        <taxon>Elasticomyces</taxon>
    </lineage>
</organism>
<name>A0AAN8A2F2_9PEZI</name>
<dbReference type="InterPro" id="IPR036291">
    <property type="entry name" value="NAD(P)-bd_dom_sf"/>
</dbReference>
<gene>
    <name evidence="2" type="ORF">LTR97_006175</name>
</gene>